<dbReference type="STRING" id="349124.Hhal_1886"/>
<dbReference type="eggNOG" id="COG2067">
    <property type="taxonomic scope" value="Bacteria"/>
</dbReference>
<sequence>MSRLFAGRSGCSSRVVQSAVAVVAMVGIATEASAMSRSNNVGMHVGDRPMGMGGAAAGISDDPSGLYYNPAGIVYGHAPNLSASVNAFHITSNRYADTLGEGSDWERNSDEFLPNFFGTTQPLGPVTVGFSVVVPQSVREEQAQTFDADAIERDAVQAFSINVDNEDTINRLGPSIAFEVNDRLSLGASLHLHQHERQTITTQVLLLEDEATSARDYEVQNQYVTSEQVGVSWLVGAMFTPLERVAIGVSVRGTEIFDATNSTQTLCHGADVEAYEADHFCQSGSVTFQDRTEDSVREAYPVETRVGAAWFATQRLLLAADVIHSSGFGGREPVTNFAAGAEYYLTADWAIRLGGFTDFSNVDEVAYDGFDHSVDRFGGSLSLTRFTQNTSVSVGVTGSYGTGEAYIIDDPNVGAQDLTSTTATLFLATSYSY</sequence>
<dbReference type="InterPro" id="IPR005017">
    <property type="entry name" value="OMPP1/FadL/TodX"/>
</dbReference>
<dbReference type="Proteomes" id="UP000000647">
    <property type="component" value="Chromosome"/>
</dbReference>
<dbReference type="SUPFAM" id="SSF56935">
    <property type="entry name" value="Porins"/>
    <property type="match status" value="1"/>
</dbReference>
<dbReference type="Pfam" id="PF03349">
    <property type="entry name" value="Toluene_X"/>
    <property type="match status" value="1"/>
</dbReference>
<dbReference type="GO" id="GO:0009279">
    <property type="term" value="C:cell outer membrane"/>
    <property type="evidence" value="ECO:0007669"/>
    <property type="project" value="UniProtKB-SubCell"/>
</dbReference>
<accession>A1WY88</accession>
<reference evidence="8 9" key="2">
    <citation type="journal article" date="2013" name="Stand. Genomic Sci.">
        <title>Complete genome sequence of Halorhodospira halophila SL1.</title>
        <authorList>
            <person name="Challacombe J.F."/>
            <person name="Majid S."/>
            <person name="Deole R."/>
            <person name="Brettin T.S."/>
            <person name="Bruce D."/>
            <person name="Delano S.F."/>
            <person name="Detter J.C."/>
            <person name="Gleasner C.D."/>
            <person name="Han C.S."/>
            <person name="Misra M."/>
            <person name="Reitenga K.G."/>
            <person name="Mikhailova N."/>
            <person name="Woyke T."/>
            <person name="Pitluck S."/>
            <person name="Nolan M."/>
            <person name="Land M.L."/>
            <person name="Saunders E."/>
            <person name="Tapia R."/>
            <person name="Lapidus A."/>
            <person name="Ivanova N."/>
            <person name="Hoff W.D."/>
        </authorList>
    </citation>
    <scope>NUCLEOTIDE SEQUENCE [LARGE SCALE GENOMIC DNA]</scope>
    <source>
        <strain evidence="9">DSM 244 / SL1</strain>
    </source>
</reference>
<dbReference type="KEGG" id="hha:Hhal_1886"/>
<comment type="similarity">
    <text evidence="2">Belongs to the OmpP1/FadL family.</text>
</comment>
<keyword evidence="6" id="KW-0472">Membrane</keyword>
<evidence type="ECO:0000256" key="5">
    <source>
        <dbReference type="ARBA" id="ARBA00022729"/>
    </source>
</evidence>
<reference evidence="9" key="1">
    <citation type="submission" date="2006-12" db="EMBL/GenBank/DDBJ databases">
        <title>Complete sequence of Halorhodospira halophila SL1.</title>
        <authorList>
            <consortium name="US DOE Joint Genome Institute"/>
            <person name="Copeland A."/>
            <person name="Lucas S."/>
            <person name="Lapidus A."/>
            <person name="Barry K."/>
            <person name="Detter J.C."/>
            <person name="Glavina del Rio T."/>
            <person name="Hammon N."/>
            <person name="Israni S."/>
            <person name="Dalin E."/>
            <person name="Tice H."/>
            <person name="Pitluck S."/>
            <person name="Saunders E."/>
            <person name="Brettin T."/>
            <person name="Bruce D."/>
            <person name="Han C."/>
            <person name="Tapia R."/>
            <person name="Schmutz J."/>
            <person name="Larimer F."/>
            <person name="Land M."/>
            <person name="Hauser L."/>
            <person name="Kyrpides N."/>
            <person name="Mikhailova N."/>
            <person name="Hoff W."/>
            <person name="Richardson P."/>
        </authorList>
    </citation>
    <scope>NUCLEOTIDE SEQUENCE [LARGE SCALE GENOMIC DNA]</scope>
    <source>
        <strain evidence="9">DSM 244 / SL1</strain>
    </source>
</reference>
<evidence type="ECO:0000256" key="2">
    <source>
        <dbReference type="ARBA" id="ARBA00008163"/>
    </source>
</evidence>
<evidence type="ECO:0000256" key="1">
    <source>
        <dbReference type="ARBA" id="ARBA00004571"/>
    </source>
</evidence>
<evidence type="ECO:0000256" key="4">
    <source>
        <dbReference type="ARBA" id="ARBA00022692"/>
    </source>
</evidence>
<comment type="subcellular location">
    <subcellularLocation>
        <location evidence="1">Cell outer membrane</location>
        <topology evidence="1">Multi-pass membrane protein</topology>
    </subcellularLocation>
</comment>
<dbReference type="RefSeq" id="WP_011814672.1">
    <property type="nucleotide sequence ID" value="NC_008789.1"/>
</dbReference>
<dbReference type="EMBL" id="CP000544">
    <property type="protein sequence ID" value="ABM62650.1"/>
    <property type="molecule type" value="Genomic_DNA"/>
</dbReference>
<dbReference type="PANTHER" id="PTHR35093">
    <property type="entry name" value="OUTER MEMBRANE PROTEIN NMB0088-RELATED"/>
    <property type="match status" value="1"/>
</dbReference>
<evidence type="ECO:0000256" key="7">
    <source>
        <dbReference type="ARBA" id="ARBA00023237"/>
    </source>
</evidence>
<dbReference type="Gene3D" id="2.40.160.60">
    <property type="entry name" value="Outer membrane protein transport protein (OMPP1/FadL/TodX)"/>
    <property type="match status" value="1"/>
</dbReference>
<dbReference type="OrthoDB" id="9772014at2"/>
<keyword evidence="7" id="KW-0998">Cell outer membrane</keyword>
<evidence type="ECO:0000313" key="9">
    <source>
        <dbReference type="Proteomes" id="UP000000647"/>
    </source>
</evidence>
<name>A1WY88_HALHL</name>
<organism evidence="8 9">
    <name type="scientific">Halorhodospira halophila (strain DSM 244 / SL1)</name>
    <name type="common">Ectothiorhodospira halophila (strain DSM 244 / SL1)</name>
    <dbReference type="NCBI Taxonomy" id="349124"/>
    <lineage>
        <taxon>Bacteria</taxon>
        <taxon>Pseudomonadati</taxon>
        <taxon>Pseudomonadota</taxon>
        <taxon>Gammaproteobacteria</taxon>
        <taxon>Chromatiales</taxon>
        <taxon>Ectothiorhodospiraceae</taxon>
        <taxon>Halorhodospira</taxon>
    </lineage>
</organism>
<dbReference type="AlphaFoldDB" id="A1WY88"/>
<protein>
    <submittedName>
        <fullName evidence="8">Membrane protein involved in aromatic hydrocarbon degradation</fullName>
    </submittedName>
</protein>
<proteinExistence type="inferred from homology"/>
<dbReference type="PANTHER" id="PTHR35093:SF8">
    <property type="entry name" value="OUTER MEMBRANE PROTEIN NMB0088-RELATED"/>
    <property type="match status" value="1"/>
</dbReference>
<keyword evidence="9" id="KW-1185">Reference proteome</keyword>
<dbReference type="GO" id="GO:0015483">
    <property type="term" value="F:long-chain fatty acid transporting porin activity"/>
    <property type="evidence" value="ECO:0007669"/>
    <property type="project" value="TreeGrafter"/>
</dbReference>
<gene>
    <name evidence="8" type="ordered locus">Hhal_1886</name>
</gene>
<dbReference type="HOGENOM" id="CLU_632774_0_0_6"/>
<evidence type="ECO:0000256" key="3">
    <source>
        <dbReference type="ARBA" id="ARBA00022452"/>
    </source>
</evidence>
<keyword evidence="3" id="KW-1134">Transmembrane beta strand</keyword>
<evidence type="ECO:0000313" key="8">
    <source>
        <dbReference type="EMBL" id="ABM62650.1"/>
    </source>
</evidence>
<keyword evidence="5" id="KW-0732">Signal</keyword>
<keyword evidence="4" id="KW-0812">Transmembrane</keyword>
<evidence type="ECO:0000256" key="6">
    <source>
        <dbReference type="ARBA" id="ARBA00023136"/>
    </source>
</evidence>